<comment type="subcellular location">
    <subcellularLocation>
        <location evidence="1">Cell membrane</location>
        <topology evidence="1">Multi-pass membrane protein</topology>
    </subcellularLocation>
</comment>
<keyword evidence="5" id="KW-1003">Cell membrane</keyword>
<dbReference type="InterPro" id="IPR045070">
    <property type="entry name" value="MATE_MepA-like"/>
</dbReference>
<dbReference type="NCBIfam" id="TIGR00797">
    <property type="entry name" value="matE"/>
    <property type="match status" value="1"/>
</dbReference>
<keyword evidence="8 10" id="KW-0472">Membrane</keyword>
<keyword evidence="9" id="KW-0046">Antibiotic resistance</keyword>
<dbReference type="Pfam" id="PF01554">
    <property type="entry name" value="MatE"/>
    <property type="match status" value="2"/>
</dbReference>
<evidence type="ECO:0000256" key="1">
    <source>
        <dbReference type="ARBA" id="ARBA00004651"/>
    </source>
</evidence>
<evidence type="ECO:0000256" key="5">
    <source>
        <dbReference type="ARBA" id="ARBA00022475"/>
    </source>
</evidence>
<comment type="similarity">
    <text evidence="2">Belongs to the multi antimicrobial extrusion (MATE) (TC 2.A.66.1) family. MepA subfamily.</text>
</comment>
<feature type="transmembrane region" description="Helical" evidence="10">
    <location>
        <begin position="237"/>
        <end position="260"/>
    </location>
</feature>
<feature type="transmembrane region" description="Helical" evidence="10">
    <location>
        <begin position="393"/>
        <end position="412"/>
    </location>
</feature>
<sequence>MNKQQMLGEEKVTKLLFQFSVPAIIGMMVNVLYNIVDRMFIGNIPNVGGLALTGVGITMPIMTIILAFGMLVGLGASARISLKLGEHKRLEAEKHLGNAFTLILLISIFITVLGLFFMSPILKMFGASTETEEYAAQYMQIIFIGTIFNMLSFGLNHSIRSDGNPKLAMFSMLIGAGTNILLDPIFIFGLGMGVRGAALATIISQIASTMWILYYFTKGKSTIKISRESMKLEWSTVMSIFSIGMSPFSMQIAQSIVLILANNALKQYGGDLAIGAMTIVNSISMIFMMPLFGLNQGSQPIIGYNYGAKKYNRVKDAVKIPVIIATVIVTFGWLLIQFAPQMLIRIFSNDQELLGMAIEGTKIFLFMFPVLGFQVISSNYFQSIGQARISMFLSLLRQVILLIPCLLILPHIGNFGLMGVWLSGPVADGLASIITGIVFFSSIRKLHVVSSDNYTRDRVSSASEGA</sequence>
<dbReference type="CDD" id="cd13143">
    <property type="entry name" value="MATE_MepA_like"/>
    <property type="match status" value="1"/>
</dbReference>
<protein>
    <recommendedName>
        <fullName evidence="3">Multidrug export protein MepA</fullName>
    </recommendedName>
</protein>
<keyword evidence="4" id="KW-0813">Transport</keyword>
<dbReference type="InterPro" id="IPR051327">
    <property type="entry name" value="MATE_MepA_subfamily"/>
</dbReference>
<organism evidence="11 12">
    <name type="scientific">Turicibacter faecis</name>
    <dbReference type="NCBI Taxonomy" id="2963365"/>
    <lineage>
        <taxon>Bacteria</taxon>
        <taxon>Bacillati</taxon>
        <taxon>Bacillota</taxon>
        <taxon>Erysipelotrichia</taxon>
        <taxon>Erysipelotrichales</taxon>
        <taxon>Turicibacteraceae</taxon>
        <taxon>Turicibacter</taxon>
    </lineage>
</organism>
<feature type="transmembrane region" description="Helical" evidence="10">
    <location>
        <begin position="96"/>
        <end position="118"/>
    </location>
</feature>
<evidence type="ECO:0000256" key="10">
    <source>
        <dbReference type="SAM" id="Phobius"/>
    </source>
</evidence>
<proteinExistence type="inferred from homology"/>
<evidence type="ECO:0000256" key="2">
    <source>
        <dbReference type="ARBA" id="ARBA00008417"/>
    </source>
</evidence>
<feature type="transmembrane region" description="Helical" evidence="10">
    <location>
        <begin position="167"/>
        <end position="190"/>
    </location>
</feature>
<gene>
    <name evidence="11" type="ORF">T23_01040</name>
</gene>
<feature type="transmembrane region" description="Helical" evidence="10">
    <location>
        <begin position="272"/>
        <end position="294"/>
    </location>
</feature>
<evidence type="ECO:0000256" key="7">
    <source>
        <dbReference type="ARBA" id="ARBA00022989"/>
    </source>
</evidence>
<dbReference type="EMBL" id="AP028127">
    <property type="protein sequence ID" value="BEH90002.1"/>
    <property type="molecule type" value="Genomic_DNA"/>
</dbReference>
<evidence type="ECO:0000313" key="12">
    <source>
        <dbReference type="Proteomes" id="UP001432099"/>
    </source>
</evidence>
<evidence type="ECO:0000313" key="11">
    <source>
        <dbReference type="EMBL" id="BEH90002.1"/>
    </source>
</evidence>
<evidence type="ECO:0000256" key="6">
    <source>
        <dbReference type="ARBA" id="ARBA00022692"/>
    </source>
</evidence>
<name>A0ABM8IKU9_9FIRM</name>
<dbReference type="RefSeq" id="WP_161832858.1">
    <property type="nucleotide sequence ID" value="NZ_AP028127.1"/>
</dbReference>
<evidence type="ECO:0000256" key="3">
    <source>
        <dbReference type="ARBA" id="ARBA00022106"/>
    </source>
</evidence>
<evidence type="ECO:0000256" key="8">
    <source>
        <dbReference type="ARBA" id="ARBA00023136"/>
    </source>
</evidence>
<dbReference type="PANTHER" id="PTHR43823">
    <property type="entry name" value="SPORULATION PROTEIN YKVU"/>
    <property type="match status" value="1"/>
</dbReference>
<feature type="transmembrane region" description="Helical" evidence="10">
    <location>
        <begin position="363"/>
        <end position="381"/>
    </location>
</feature>
<feature type="transmembrane region" description="Helical" evidence="10">
    <location>
        <begin position="320"/>
        <end position="343"/>
    </location>
</feature>
<keyword evidence="6 10" id="KW-0812">Transmembrane</keyword>
<reference evidence="11" key="1">
    <citation type="journal article" date="2024" name="Int. J. Syst. Evol. Microbiol.">
        <title>Turicibacter faecis sp. nov., isolated from faeces of heart failure mouse model.</title>
        <authorList>
            <person name="Imamura Y."/>
            <person name="Motooka D."/>
            <person name="Nakajima Y."/>
            <person name="Ito S."/>
            <person name="Kitakaze M."/>
            <person name="Iida T."/>
            <person name="Nakamura S."/>
        </authorList>
    </citation>
    <scope>NUCLEOTIDE SEQUENCE</scope>
    <source>
        <strain evidence="11">TC023</strain>
    </source>
</reference>
<accession>A0ABM8IKU9</accession>
<dbReference type="PANTHER" id="PTHR43823:SF3">
    <property type="entry name" value="MULTIDRUG EXPORT PROTEIN MEPA"/>
    <property type="match status" value="1"/>
</dbReference>
<feature type="transmembrane region" description="Helical" evidence="10">
    <location>
        <begin position="48"/>
        <end position="75"/>
    </location>
</feature>
<dbReference type="PIRSF" id="PIRSF006603">
    <property type="entry name" value="DinF"/>
    <property type="match status" value="1"/>
</dbReference>
<evidence type="ECO:0000256" key="9">
    <source>
        <dbReference type="ARBA" id="ARBA00023251"/>
    </source>
</evidence>
<feature type="transmembrane region" description="Helical" evidence="10">
    <location>
        <begin position="12"/>
        <end position="36"/>
    </location>
</feature>
<dbReference type="InterPro" id="IPR048279">
    <property type="entry name" value="MdtK-like"/>
</dbReference>
<evidence type="ECO:0000256" key="4">
    <source>
        <dbReference type="ARBA" id="ARBA00022448"/>
    </source>
</evidence>
<dbReference type="Proteomes" id="UP001432099">
    <property type="component" value="Chromosome"/>
</dbReference>
<feature type="transmembrane region" description="Helical" evidence="10">
    <location>
        <begin position="196"/>
        <end position="216"/>
    </location>
</feature>
<dbReference type="InterPro" id="IPR002528">
    <property type="entry name" value="MATE_fam"/>
</dbReference>
<keyword evidence="12" id="KW-1185">Reference proteome</keyword>
<feature type="transmembrane region" description="Helical" evidence="10">
    <location>
        <begin position="138"/>
        <end position="155"/>
    </location>
</feature>
<keyword evidence="7 10" id="KW-1133">Transmembrane helix</keyword>
<feature type="transmembrane region" description="Helical" evidence="10">
    <location>
        <begin position="418"/>
        <end position="440"/>
    </location>
</feature>